<dbReference type="Gene3D" id="2.160.10.10">
    <property type="entry name" value="Hexapeptide repeat proteins"/>
    <property type="match status" value="1"/>
</dbReference>
<dbReference type="CDD" id="cd05635">
    <property type="entry name" value="LbH_unknown"/>
    <property type="match status" value="1"/>
</dbReference>
<reference evidence="3 4" key="1">
    <citation type="submission" date="2016-10" db="EMBL/GenBank/DDBJ databases">
        <authorList>
            <person name="de Groot N.N."/>
        </authorList>
    </citation>
    <scope>NUCLEOTIDE SEQUENCE [LARGE SCALE GENOMIC DNA]</scope>
    <source>
        <strain evidence="3 4">DSM 6793</strain>
    </source>
</reference>
<dbReference type="OrthoDB" id="9784832at2"/>
<dbReference type="PANTHER" id="PTHR43584">
    <property type="entry name" value="NUCLEOTIDYL TRANSFERASE"/>
    <property type="match status" value="1"/>
</dbReference>
<dbReference type="Pfam" id="PF13562">
    <property type="entry name" value="NTP_transf_4"/>
    <property type="match status" value="1"/>
</dbReference>
<organism evidence="3 4">
    <name type="scientific">Flexibacter flexilis DSM 6793</name>
    <dbReference type="NCBI Taxonomy" id="927664"/>
    <lineage>
        <taxon>Bacteria</taxon>
        <taxon>Pseudomonadati</taxon>
        <taxon>Bacteroidota</taxon>
        <taxon>Cytophagia</taxon>
        <taxon>Cytophagales</taxon>
        <taxon>Flexibacteraceae</taxon>
        <taxon>Flexibacter</taxon>
    </lineage>
</organism>
<dbReference type="InterPro" id="IPR011004">
    <property type="entry name" value="Trimer_LpxA-like_sf"/>
</dbReference>
<evidence type="ECO:0000256" key="2">
    <source>
        <dbReference type="ARBA" id="ARBA00023315"/>
    </source>
</evidence>
<keyword evidence="2" id="KW-0012">Acyltransferase</keyword>
<dbReference type="NCBIfam" id="TIGR03991">
    <property type="entry name" value="alt_bact_glmU"/>
    <property type="match status" value="1"/>
</dbReference>
<dbReference type="GO" id="GO:0016779">
    <property type="term" value="F:nucleotidyltransferase activity"/>
    <property type="evidence" value="ECO:0007669"/>
    <property type="project" value="UniProtKB-ARBA"/>
</dbReference>
<sequence length="389" mass="42271">MNYIFFDTPAFRNSLKPFTFTRPVAAIRVGIVTIAEKWEFYSQNKGSFLTDASLQTLFPLHVAEDNLLVNGALCPTDELATACAALATGEGFTQNGVLLAARLSATQVSQWQTGSFSPKTTEYAAAVTLIAHKWDIFAQNGAQIRQDFARLTKDRTSQPIADKHTIIYGAENIFVEEGANIKAAIINAEEGPVYIGRNAQVQEGSLIKGPLALCEGAVINMGGKMRGDNTIGPFCKVGGEISNSVLFGFSNKGHDGFLGNSVLGEWCNLGADTNNSNLKNNYANVKLYDYGTGNEEDTGLQFCGLMMGDHSKCGINTMFNTGTVVGVGANIFGGGFPAKHIASFSWGGSDTSWEKYRFDKFLETEQRVMARRKKELSPAYQALLKYLHD</sequence>
<accession>A0A1I1H2H2</accession>
<dbReference type="GO" id="GO:0016746">
    <property type="term" value="F:acyltransferase activity"/>
    <property type="evidence" value="ECO:0007669"/>
    <property type="project" value="UniProtKB-KW"/>
</dbReference>
<evidence type="ECO:0000313" key="4">
    <source>
        <dbReference type="Proteomes" id="UP000199514"/>
    </source>
</evidence>
<evidence type="ECO:0000313" key="3">
    <source>
        <dbReference type="EMBL" id="SFC15623.1"/>
    </source>
</evidence>
<proteinExistence type="predicted"/>
<dbReference type="RefSeq" id="WP_091509845.1">
    <property type="nucleotide sequence ID" value="NZ_FOLE01000003.1"/>
</dbReference>
<dbReference type="STRING" id="927664.SAMN05421780_103106"/>
<name>A0A1I1H2H2_9BACT</name>
<keyword evidence="4" id="KW-1185">Reference proteome</keyword>
<gene>
    <name evidence="3" type="ORF">SAMN05421780_103106</name>
</gene>
<dbReference type="Proteomes" id="UP000199514">
    <property type="component" value="Unassembled WGS sequence"/>
</dbReference>
<keyword evidence="1 3" id="KW-0808">Transferase</keyword>
<protein>
    <submittedName>
        <fullName evidence="3">UDP-N-acetylglucosamine diphosphorylase/glucosamine-1-phosphate N-acetyltransferase</fullName>
    </submittedName>
</protein>
<dbReference type="InterPro" id="IPR050065">
    <property type="entry name" value="GlmU-like"/>
</dbReference>
<dbReference type="InterPro" id="IPR023917">
    <property type="entry name" value="Bifunctiontional_GlmU_bac-type"/>
</dbReference>
<dbReference type="EMBL" id="FOLE01000003">
    <property type="protein sequence ID" value="SFC15623.1"/>
    <property type="molecule type" value="Genomic_DNA"/>
</dbReference>
<evidence type="ECO:0000256" key="1">
    <source>
        <dbReference type="ARBA" id="ARBA00022679"/>
    </source>
</evidence>
<dbReference type="SUPFAM" id="SSF51161">
    <property type="entry name" value="Trimeric LpxA-like enzymes"/>
    <property type="match status" value="1"/>
</dbReference>
<dbReference type="AlphaFoldDB" id="A0A1I1H2H2"/>